<dbReference type="AlphaFoldDB" id="A0A1E5P5M7"/>
<evidence type="ECO:0000313" key="2">
    <source>
        <dbReference type="EMBL" id="OEJ24822.1"/>
    </source>
</evidence>
<evidence type="ECO:0000256" key="1">
    <source>
        <dbReference type="SAM" id="Phobius"/>
    </source>
</evidence>
<evidence type="ECO:0008006" key="4">
    <source>
        <dbReference type="Google" id="ProtNLM"/>
    </source>
</evidence>
<name>A0A1E5P5M7_9ACTN</name>
<comment type="caution">
    <text evidence="2">The sequence shown here is derived from an EMBL/GenBank/DDBJ whole genome shotgun (WGS) entry which is preliminary data.</text>
</comment>
<evidence type="ECO:0000313" key="3">
    <source>
        <dbReference type="Proteomes" id="UP000095759"/>
    </source>
</evidence>
<dbReference type="Proteomes" id="UP000095759">
    <property type="component" value="Unassembled WGS sequence"/>
</dbReference>
<dbReference type="EMBL" id="MEHJ01000001">
    <property type="protein sequence ID" value="OEJ24822.1"/>
    <property type="molecule type" value="Genomic_DNA"/>
</dbReference>
<keyword evidence="3" id="KW-1185">Reference proteome</keyword>
<organism evidence="2 3">
    <name type="scientific">Streptomyces agglomeratus</name>
    <dbReference type="NCBI Taxonomy" id="285458"/>
    <lineage>
        <taxon>Bacteria</taxon>
        <taxon>Bacillati</taxon>
        <taxon>Actinomycetota</taxon>
        <taxon>Actinomycetes</taxon>
        <taxon>Kitasatosporales</taxon>
        <taxon>Streptomycetaceae</taxon>
        <taxon>Streptomyces</taxon>
    </lineage>
</organism>
<keyword evidence="1" id="KW-1133">Transmembrane helix</keyword>
<protein>
    <recommendedName>
        <fullName evidence="4">DUF4760 domain-containing protein</fullName>
    </recommendedName>
</protein>
<proteinExistence type="predicted"/>
<gene>
    <name evidence="2" type="ORF">AS594_10330</name>
</gene>
<accession>A0A1E5P5M7</accession>
<keyword evidence="1" id="KW-0812">Transmembrane</keyword>
<sequence length="193" mass="21889">MFSPDRYMIGGGMSGQLFTLIGVLVGAVASYVGGALMERSRWRRQLSTRWDERRLECYLRFADAVKRFTSLAGRLAAGKGLFDLPQPLAREAGLELLAEAELERGYAFEAVLLMGDAESISAARSLQRHAWVLEQFVRDMRPGTSDDWMRAFREFQEKRDEFYIAARNSLGVHAKFRLRSEDPAILSPDARHL</sequence>
<keyword evidence="1" id="KW-0472">Membrane</keyword>
<reference evidence="2 3" key="1">
    <citation type="submission" date="2016-08" db="EMBL/GenBank/DDBJ databases">
        <title>Complete genome sequence of Streptomyces agglomeratus strain 6-3-2, a novel anti-MRSA actinomycete isolated from Wuli of Tebit, China.</title>
        <authorList>
            <person name="Chen X."/>
        </authorList>
    </citation>
    <scope>NUCLEOTIDE SEQUENCE [LARGE SCALE GENOMIC DNA]</scope>
    <source>
        <strain evidence="2 3">6-3-2</strain>
    </source>
</reference>
<feature type="transmembrane region" description="Helical" evidence="1">
    <location>
        <begin position="17"/>
        <end position="37"/>
    </location>
</feature>